<reference evidence="1" key="1">
    <citation type="submission" date="2014-09" db="EMBL/GenBank/DDBJ databases">
        <authorList>
            <person name="Magalhaes I.L.F."/>
            <person name="Oliveira U."/>
            <person name="Santos F.R."/>
            <person name="Vidigal T.H.D.A."/>
            <person name="Brescovit A.D."/>
            <person name="Santos A.J."/>
        </authorList>
    </citation>
    <scope>NUCLEOTIDE SEQUENCE</scope>
    <source>
        <tissue evidence="1">Shoot tissue taken approximately 20 cm above the soil surface</tissue>
    </source>
</reference>
<evidence type="ECO:0000313" key="1">
    <source>
        <dbReference type="EMBL" id="JAE15478.1"/>
    </source>
</evidence>
<name>A0A0A9G4C2_ARUDO</name>
<accession>A0A0A9G4C2</accession>
<dbReference type="AlphaFoldDB" id="A0A0A9G4C2"/>
<sequence>MTYGTFKFMKECTTCLNILKLEVALSSRQGKRMWLL</sequence>
<proteinExistence type="predicted"/>
<protein>
    <submittedName>
        <fullName evidence="1">Uncharacterized protein</fullName>
    </submittedName>
</protein>
<organism evidence="1">
    <name type="scientific">Arundo donax</name>
    <name type="common">Giant reed</name>
    <name type="synonym">Donax arundinaceus</name>
    <dbReference type="NCBI Taxonomy" id="35708"/>
    <lineage>
        <taxon>Eukaryota</taxon>
        <taxon>Viridiplantae</taxon>
        <taxon>Streptophyta</taxon>
        <taxon>Embryophyta</taxon>
        <taxon>Tracheophyta</taxon>
        <taxon>Spermatophyta</taxon>
        <taxon>Magnoliopsida</taxon>
        <taxon>Liliopsida</taxon>
        <taxon>Poales</taxon>
        <taxon>Poaceae</taxon>
        <taxon>PACMAD clade</taxon>
        <taxon>Arundinoideae</taxon>
        <taxon>Arundineae</taxon>
        <taxon>Arundo</taxon>
    </lineage>
</organism>
<dbReference type="EMBL" id="GBRH01182418">
    <property type="protein sequence ID" value="JAE15478.1"/>
    <property type="molecule type" value="Transcribed_RNA"/>
</dbReference>
<reference evidence="1" key="2">
    <citation type="journal article" date="2015" name="Data Brief">
        <title>Shoot transcriptome of the giant reed, Arundo donax.</title>
        <authorList>
            <person name="Barrero R.A."/>
            <person name="Guerrero F.D."/>
            <person name="Moolhuijzen P."/>
            <person name="Goolsby J.A."/>
            <person name="Tidwell J."/>
            <person name="Bellgard S.E."/>
            <person name="Bellgard M.I."/>
        </authorList>
    </citation>
    <scope>NUCLEOTIDE SEQUENCE</scope>
    <source>
        <tissue evidence="1">Shoot tissue taken approximately 20 cm above the soil surface</tissue>
    </source>
</reference>